<feature type="domain" description="NADH:ubiquinone oxidoreductase intermediate-associated protein 30" evidence="2">
    <location>
        <begin position="29"/>
        <end position="162"/>
    </location>
</feature>
<dbReference type="AlphaFoldDB" id="A0A838YP81"/>
<accession>A0A838YP81</accession>
<dbReference type="GO" id="GO:0010257">
    <property type="term" value="P:NADH dehydrogenase complex assembly"/>
    <property type="evidence" value="ECO:0007669"/>
    <property type="project" value="TreeGrafter"/>
</dbReference>
<dbReference type="InterPro" id="IPR039131">
    <property type="entry name" value="NDUFAF1"/>
</dbReference>
<evidence type="ECO:0000313" key="3">
    <source>
        <dbReference type="EMBL" id="MBA4724046.1"/>
    </source>
</evidence>
<dbReference type="InterPro" id="IPR008979">
    <property type="entry name" value="Galactose-bd-like_sf"/>
</dbReference>
<dbReference type="Proteomes" id="UP000585327">
    <property type="component" value="Unassembled WGS sequence"/>
</dbReference>
<gene>
    <name evidence="3" type="ORF">H2021_02395</name>
</gene>
<dbReference type="InterPro" id="IPR013857">
    <property type="entry name" value="NADH-UbQ_OxRdtase-assoc_prot30"/>
</dbReference>
<dbReference type="Pfam" id="PF08547">
    <property type="entry name" value="CIA30"/>
    <property type="match status" value="1"/>
</dbReference>
<evidence type="ECO:0000313" key="4">
    <source>
        <dbReference type="Proteomes" id="UP000585327"/>
    </source>
</evidence>
<reference evidence="3 4" key="1">
    <citation type="submission" date="2020-06" db="EMBL/GenBank/DDBJ databases">
        <title>Dysbiosis in marine aquaculture revealed through microbiome analysis: reverse ecology for environmental sustainability.</title>
        <authorList>
            <person name="Haro-Moreno J.M."/>
            <person name="Coutinho F.H."/>
            <person name="Zaragoza-Solas A."/>
            <person name="Picazo A."/>
            <person name="Almagro-Moreno S."/>
            <person name="Lopez-Perez M."/>
        </authorList>
    </citation>
    <scope>NUCLEOTIDE SEQUENCE [LARGE SCALE GENOMIC DNA]</scope>
    <source>
        <strain evidence="3">MCMED-G42</strain>
    </source>
</reference>
<sequence length="176" mass="20183">MNKLTIATLFFLSLTGSSMIIDNVDDIRADWRINSDRVMGGVSDVFLDELNDSDISFYRLSGDVRTANNGGFIQALMIINDDLGQYNGINLKVRGNGEKYLIWIRTPAARFPWDRYSYEFEAKAEWSEIKIPFDEFTKTAFYMPKKLNKNKVRTIAIAAYGKDFYAEVDIANVELF</sequence>
<dbReference type="PANTHER" id="PTHR13194:SF19">
    <property type="entry name" value="NAD(P)-BINDING ROSSMANN-FOLD SUPERFAMILY PROTEIN"/>
    <property type="match status" value="1"/>
</dbReference>
<evidence type="ECO:0000259" key="2">
    <source>
        <dbReference type="Pfam" id="PF08547"/>
    </source>
</evidence>
<dbReference type="GO" id="GO:0051082">
    <property type="term" value="F:unfolded protein binding"/>
    <property type="evidence" value="ECO:0007669"/>
    <property type="project" value="TreeGrafter"/>
</dbReference>
<proteinExistence type="inferred from homology"/>
<dbReference type="Gene3D" id="2.60.120.430">
    <property type="entry name" value="Galactose-binding lectin"/>
    <property type="match status" value="1"/>
</dbReference>
<organism evidence="3 4">
    <name type="scientific">SAR86 cluster bacterium</name>
    <dbReference type="NCBI Taxonomy" id="2030880"/>
    <lineage>
        <taxon>Bacteria</taxon>
        <taxon>Pseudomonadati</taxon>
        <taxon>Pseudomonadota</taxon>
        <taxon>Gammaproteobacteria</taxon>
        <taxon>SAR86 cluster</taxon>
    </lineage>
</organism>
<evidence type="ECO:0000256" key="1">
    <source>
        <dbReference type="ARBA" id="ARBA00007884"/>
    </source>
</evidence>
<name>A0A838YP81_9GAMM</name>
<protein>
    <submittedName>
        <fullName evidence="3">CIA30 family protein</fullName>
    </submittedName>
</protein>
<dbReference type="EMBL" id="JACETM010000017">
    <property type="protein sequence ID" value="MBA4724046.1"/>
    <property type="molecule type" value="Genomic_DNA"/>
</dbReference>
<comment type="similarity">
    <text evidence="1">Belongs to the CIA30 family.</text>
</comment>
<dbReference type="SUPFAM" id="SSF49785">
    <property type="entry name" value="Galactose-binding domain-like"/>
    <property type="match status" value="1"/>
</dbReference>
<comment type="caution">
    <text evidence="3">The sequence shown here is derived from an EMBL/GenBank/DDBJ whole genome shotgun (WGS) entry which is preliminary data.</text>
</comment>
<dbReference type="PANTHER" id="PTHR13194">
    <property type="entry name" value="COMPLEX I INTERMEDIATE-ASSOCIATED PROTEIN 30"/>
    <property type="match status" value="1"/>
</dbReference>